<dbReference type="AlphaFoldDB" id="A0A290YMP5"/>
<protein>
    <recommendedName>
        <fullName evidence="4">TniQ family protein</fullName>
    </recommendedName>
</protein>
<sequence>MLLRIQSDESLRSFIARNIFLNWHDPEIKALDRLTKFAVCSNDVKVIAAAMGWFGCYGFNRLLHHHTFYPRYSIFKSSQDISYSHTEYRFQYHHFESDRVSAAFCPECVKEDLNVLGFSYWRRAPRPDIKVCAKHNVHLVSNCPFCGRTFAYKGHGLEVMWKGCAGRHLSEILSVKNEDSLELKKAKFFKDVFDFGFVIPIESALLAVNDKFLCLISSYGEVGKGVAEELRSKVRHVLKVIEAHAAENNAMFLSEYSGLALDSVLFLYESFNHFLEDVKRYRYEPRPVSSLWSTYRAWGSESAQYVEEDYVHGVGHWLCPYPSPLSQLSHSNDRYDRPTLYPCCNFPSPRRKGHQLSPRRVGPPLPAVPVLANHKDSSSGT</sequence>
<reference evidence="2" key="1">
    <citation type="journal article" date="2017" name="Antimicrob. Agents Chemother.">
        <title>Characterization of carbapenemase-producing Pseudomonas aeruginosa isolated in Czech hospitals, during 2015.</title>
        <authorList>
            <person name="Papagiannitsis C.C."/>
            <person name="Hrabak J."/>
        </authorList>
    </citation>
    <scope>NUCLEOTIDE SEQUENCE</scope>
    <source>
        <strain evidence="2">32301cz</strain>
    </source>
</reference>
<accession>A0A290YMP5</accession>
<dbReference type="RefSeq" id="WP_123809929.1">
    <property type="nucleotide sequence ID" value="NZ_CABIOT010000028.1"/>
</dbReference>
<evidence type="ECO:0000313" key="2">
    <source>
        <dbReference type="EMBL" id="ATE47198.1"/>
    </source>
</evidence>
<organism evidence="2">
    <name type="scientific">Pseudomonas aeruginosa</name>
    <dbReference type="NCBI Taxonomy" id="287"/>
    <lineage>
        <taxon>Bacteria</taxon>
        <taxon>Pseudomonadati</taxon>
        <taxon>Pseudomonadota</taxon>
        <taxon>Gammaproteobacteria</taxon>
        <taxon>Pseudomonadales</taxon>
        <taxon>Pseudomonadaceae</taxon>
        <taxon>Pseudomonas</taxon>
    </lineage>
</organism>
<evidence type="ECO:0000256" key="1">
    <source>
        <dbReference type="SAM" id="MobiDB-lite"/>
    </source>
</evidence>
<dbReference type="EMBL" id="KY860568">
    <property type="protein sequence ID" value="ATE47198.1"/>
    <property type="molecule type" value="Genomic_DNA"/>
</dbReference>
<proteinExistence type="predicted"/>
<reference evidence="3" key="3">
    <citation type="submission" date="2023-10" db="EMBL/GenBank/DDBJ databases">
        <title>Pathogen: clinical or host-associated sample.</title>
        <authorList>
            <person name="Hergert J."/>
            <person name="Casey R."/>
            <person name="Wagner J."/>
            <person name="Young E.L."/>
            <person name="Oakeson K.F."/>
        </authorList>
    </citation>
    <scope>NUCLEOTIDE SEQUENCE</scope>
    <source>
        <strain evidence="3">2021CK-01020</strain>
    </source>
</reference>
<feature type="region of interest" description="Disordered" evidence="1">
    <location>
        <begin position="350"/>
        <end position="381"/>
    </location>
</feature>
<dbReference type="Proteomes" id="UP001297540">
    <property type="component" value="Chromosome"/>
</dbReference>
<evidence type="ECO:0000313" key="3">
    <source>
        <dbReference type="EMBL" id="WOS78123.1"/>
    </source>
</evidence>
<evidence type="ECO:0008006" key="4">
    <source>
        <dbReference type="Google" id="ProtNLM"/>
    </source>
</evidence>
<gene>
    <name evidence="3" type="ORF">L4V69_37605</name>
</gene>
<dbReference type="EMBL" id="CP136986">
    <property type="protein sequence ID" value="WOS78123.1"/>
    <property type="molecule type" value="Genomic_DNA"/>
</dbReference>
<name>A0A290YMP5_PSEAI</name>
<reference evidence="3" key="2">
    <citation type="submission" date="2023-06" db="EMBL/GenBank/DDBJ databases">
        <authorList>
            <consortium name="Clinical and Environmental Microbiology Branch: Whole genome sequencing antimicrobial resistance pathogens in the healthcare setting"/>
        </authorList>
    </citation>
    <scope>NUCLEOTIDE SEQUENCE</scope>
    <source>
        <strain evidence="3">2021CK-01020</strain>
    </source>
</reference>